<keyword evidence="2" id="KW-1185">Reference proteome</keyword>
<comment type="caution">
    <text evidence="1">The sequence shown here is derived from an EMBL/GenBank/DDBJ whole genome shotgun (WGS) entry which is preliminary data.</text>
</comment>
<organism evidence="1 2">
    <name type="scientific">Stylosanthes scabra</name>
    <dbReference type="NCBI Taxonomy" id="79078"/>
    <lineage>
        <taxon>Eukaryota</taxon>
        <taxon>Viridiplantae</taxon>
        <taxon>Streptophyta</taxon>
        <taxon>Embryophyta</taxon>
        <taxon>Tracheophyta</taxon>
        <taxon>Spermatophyta</taxon>
        <taxon>Magnoliopsida</taxon>
        <taxon>eudicotyledons</taxon>
        <taxon>Gunneridae</taxon>
        <taxon>Pentapetalae</taxon>
        <taxon>rosids</taxon>
        <taxon>fabids</taxon>
        <taxon>Fabales</taxon>
        <taxon>Fabaceae</taxon>
        <taxon>Papilionoideae</taxon>
        <taxon>50 kb inversion clade</taxon>
        <taxon>dalbergioids sensu lato</taxon>
        <taxon>Dalbergieae</taxon>
        <taxon>Pterocarpus clade</taxon>
        <taxon>Stylosanthes</taxon>
    </lineage>
</organism>
<evidence type="ECO:0008006" key="3">
    <source>
        <dbReference type="Google" id="ProtNLM"/>
    </source>
</evidence>
<name>A0ABU6SUC2_9FABA</name>
<dbReference type="EMBL" id="JASCZI010062024">
    <property type="protein sequence ID" value="MED6139935.1"/>
    <property type="molecule type" value="Genomic_DNA"/>
</dbReference>
<evidence type="ECO:0000313" key="1">
    <source>
        <dbReference type="EMBL" id="MED6139935.1"/>
    </source>
</evidence>
<proteinExistence type="predicted"/>
<evidence type="ECO:0000313" key="2">
    <source>
        <dbReference type="Proteomes" id="UP001341840"/>
    </source>
</evidence>
<accession>A0ABU6SUC2</accession>
<reference evidence="1 2" key="1">
    <citation type="journal article" date="2023" name="Plants (Basel)">
        <title>Bridging the Gap: Combining Genomics and Transcriptomics Approaches to Understand Stylosanthes scabra, an Orphan Legume from the Brazilian Caatinga.</title>
        <authorList>
            <person name="Ferreira-Neto J.R.C."/>
            <person name="da Silva M.D."/>
            <person name="Binneck E."/>
            <person name="de Melo N.F."/>
            <person name="da Silva R.H."/>
            <person name="de Melo A.L.T.M."/>
            <person name="Pandolfi V."/>
            <person name="Bustamante F.O."/>
            <person name="Brasileiro-Vidal A.C."/>
            <person name="Benko-Iseppon A.M."/>
        </authorList>
    </citation>
    <scope>NUCLEOTIDE SEQUENCE [LARGE SCALE GENOMIC DNA]</scope>
    <source>
        <tissue evidence="1">Leaves</tissue>
    </source>
</reference>
<dbReference type="Proteomes" id="UP001341840">
    <property type="component" value="Unassembled WGS sequence"/>
</dbReference>
<gene>
    <name evidence="1" type="ORF">PIB30_088513</name>
</gene>
<sequence length="106" mass="12409">MHFDQKNLGGYASLLLSWAYHRIHACRPHGNFDEMRSRGFRQPRDSFGPRVRMWQMILNRIDHRGVEWTPYDALAVQAIVPGEVAASHPYWGLVCLFLCFAIVEWH</sequence>
<protein>
    <recommendedName>
        <fullName evidence="3">Aminotransferase-like plant mobile domain-containing protein</fullName>
    </recommendedName>
</protein>